<evidence type="ECO:0000313" key="2">
    <source>
        <dbReference type="EMBL" id="PNX85603.1"/>
    </source>
</evidence>
<dbReference type="Proteomes" id="UP000236291">
    <property type="component" value="Unassembled WGS sequence"/>
</dbReference>
<protein>
    <submittedName>
        <fullName evidence="2">5'-3' exoribonuclease 3-like protein</fullName>
    </submittedName>
</protein>
<dbReference type="PANTHER" id="PTHR12341:SF62">
    <property type="entry name" value="5'-3' EXORIBONUCLEASE 3-LIKE"/>
    <property type="match status" value="1"/>
</dbReference>
<feature type="domain" description="Xrn1 N-terminal" evidence="1">
    <location>
        <begin position="1"/>
        <end position="167"/>
    </location>
</feature>
<evidence type="ECO:0000259" key="1">
    <source>
        <dbReference type="Pfam" id="PF03159"/>
    </source>
</evidence>
<feature type="non-terminal residue" evidence="2">
    <location>
        <position position="185"/>
    </location>
</feature>
<reference evidence="2 3" key="1">
    <citation type="journal article" date="2014" name="Am. J. Bot.">
        <title>Genome assembly and annotation for red clover (Trifolium pratense; Fabaceae).</title>
        <authorList>
            <person name="Istvanek J."/>
            <person name="Jaros M."/>
            <person name="Krenek A."/>
            <person name="Repkova J."/>
        </authorList>
    </citation>
    <scope>NUCLEOTIDE SEQUENCE [LARGE SCALE GENOMIC DNA]</scope>
    <source>
        <strain evidence="3">cv. Tatra</strain>
        <tissue evidence="2">Young leaves</tissue>
    </source>
</reference>
<organism evidence="2 3">
    <name type="scientific">Trifolium pratense</name>
    <name type="common">Red clover</name>
    <dbReference type="NCBI Taxonomy" id="57577"/>
    <lineage>
        <taxon>Eukaryota</taxon>
        <taxon>Viridiplantae</taxon>
        <taxon>Streptophyta</taxon>
        <taxon>Embryophyta</taxon>
        <taxon>Tracheophyta</taxon>
        <taxon>Spermatophyta</taxon>
        <taxon>Magnoliopsida</taxon>
        <taxon>eudicotyledons</taxon>
        <taxon>Gunneridae</taxon>
        <taxon>Pentapetalae</taxon>
        <taxon>rosids</taxon>
        <taxon>fabids</taxon>
        <taxon>Fabales</taxon>
        <taxon>Fabaceae</taxon>
        <taxon>Papilionoideae</taxon>
        <taxon>50 kb inversion clade</taxon>
        <taxon>NPAAA clade</taxon>
        <taxon>Hologalegina</taxon>
        <taxon>IRL clade</taxon>
        <taxon>Trifolieae</taxon>
        <taxon>Trifolium</taxon>
    </lineage>
</organism>
<dbReference type="InterPro" id="IPR027073">
    <property type="entry name" value="5_3_exoribonuclease"/>
</dbReference>
<dbReference type="PANTHER" id="PTHR12341">
    <property type="entry name" value="5'-&gt;3' EXORIBONUCLEASE"/>
    <property type="match status" value="1"/>
</dbReference>
<dbReference type="CDD" id="cd18673">
    <property type="entry name" value="PIN_XRN1-2-like"/>
    <property type="match status" value="1"/>
</dbReference>
<dbReference type="GO" id="GO:0003723">
    <property type="term" value="F:RNA binding"/>
    <property type="evidence" value="ECO:0007669"/>
    <property type="project" value="TreeGrafter"/>
</dbReference>
<reference evidence="2 3" key="2">
    <citation type="journal article" date="2017" name="Front. Plant Sci.">
        <title>Gene Classification and Mining of Molecular Markers Useful in Red Clover (Trifolium pratense) Breeding.</title>
        <authorList>
            <person name="Istvanek J."/>
            <person name="Dluhosova J."/>
            <person name="Dluhos P."/>
            <person name="Patkova L."/>
            <person name="Nedelnik J."/>
            <person name="Repkova J."/>
        </authorList>
    </citation>
    <scope>NUCLEOTIDE SEQUENCE [LARGE SCALE GENOMIC DNA]</scope>
    <source>
        <strain evidence="3">cv. Tatra</strain>
        <tissue evidence="2">Young leaves</tissue>
    </source>
</reference>
<name>A0A2K3M4B6_TRIPR</name>
<dbReference type="GO" id="GO:0000956">
    <property type="term" value="P:nuclear-transcribed mRNA catabolic process"/>
    <property type="evidence" value="ECO:0007669"/>
    <property type="project" value="TreeGrafter"/>
</dbReference>
<dbReference type="GO" id="GO:0004534">
    <property type="term" value="F:5'-3' RNA exonuclease activity"/>
    <property type="evidence" value="ECO:0007669"/>
    <property type="project" value="TreeGrafter"/>
</dbReference>
<comment type="caution">
    <text evidence="2">The sequence shown here is derived from an EMBL/GenBank/DDBJ whole genome shotgun (WGS) entry which is preliminary data.</text>
</comment>
<dbReference type="Gene3D" id="3.40.50.12390">
    <property type="match status" value="1"/>
</dbReference>
<dbReference type="Pfam" id="PF03159">
    <property type="entry name" value="XRN_N"/>
    <property type="match status" value="1"/>
</dbReference>
<evidence type="ECO:0000313" key="3">
    <source>
        <dbReference type="Proteomes" id="UP000236291"/>
    </source>
</evidence>
<proteinExistence type="predicted"/>
<dbReference type="InterPro" id="IPR004859">
    <property type="entry name" value="Xrn1_N"/>
</dbReference>
<accession>A0A2K3M4B6</accession>
<dbReference type="GO" id="GO:0005634">
    <property type="term" value="C:nucleus"/>
    <property type="evidence" value="ECO:0007669"/>
    <property type="project" value="TreeGrafter"/>
</dbReference>
<sequence>MFDYIDHLVTIVKPRKLLYMAIDGVAPRAKMNQQRTRRFRTAKDDEMREAEEERLRKKFEMEGKQVLPKEECEVSDSNIITPGTEFMHKLSEALKSYYVDDFIVIMVILSDANVPGEGEHKIMSFIRKQRGLPDYDPNTVHCLYGSDADLIMLGLSSHEPHFSIIREYVPKYNEKLQQNAVKRFE</sequence>
<dbReference type="STRING" id="57577.A0A2K3M4B6"/>
<gene>
    <name evidence="2" type="ORF">L195_g041673</name>
</gene>
<dbReference type="EMBL" id="ASHM01049159">
    <property type="protein sequence ID" value="PNX85603.1"/>
    <property type="molecule type" value="Genomic_DNA"/>
</dbReference>
<dbReference type="AlphaFoldDB" id="A0A2K3M4B6"/>